<dbReference type="AlphaFoldDB" id="A0A5A5TDZ0"/>
<keyword evidence="3" id="KW-1185">Reference proteome</keyword>
<dbReference type="EMBL" id="BIXY01000050">
    <property type="protein sequence ID" value="GCF09760.1"/>
    <property type="molecule type" value="Genomic_DNA"/>
</dbReference>
<accession>A0A5A5TDZ0</accession>
<feature type="domain" description="EVE" evidence="1">
    <location>
        <begin position="3"/>
        <end position="128"/>
    </location>
</feature>
<dbReference type="SUPFAM" id="SSF88697">
    <property type="entry name" value="PUA domain-like"/>
    <property type="match status" value="1"/>
</dbReference>
<comment type="caution">
    <text evidence="2">The sequence shown here is derived from an EMBL/GenBank/DDBJ whole genome shotgun (WGS) entry which is preliminary data.</text>
</comment>
<organism evidence="2 3">
    <name type="scientific">Dictyobacter arantiisoli</name>
    <dbReference type="NCBI Taxonomy" id="2014874"/>
    <lineage>
        <taxon>Bacteria</taxon>
        <taxon>Bacillati</taxon>
        <taxon>Chloroflexota</taxon>
        <taxon>Ktedonobacteria</taxon>
        <taxon>Ktedonobacterales</taxon>
        <taxon>Dictyobacteraceae</taxon>
        <taxon>Dictyobacter</taxon>
    </lineage>
</organism>
<proteinExistence type="predicted"/>
<dbReference type="InterPro" id="IPR052181">
    <property type="entry name" value="5hmC_binding"/>
</dbReference>
<dbReference type="Gene3D" id="3.10.590.10">
    <property type="entry name" value="ph1033 like domains"/>
    <property type="match status" value="1"/>
</dbReference>
<gene>
    <name evidence="2" type="ORF">KDI_33240</name>
</gene>
<evidence type="ECO:0000313" key="2">
    <source>
        <dbReference type="EMBL" id="GCF09760.1"/>
    </source>
</evidence>
<sequence length="138" mass="15557">MMAYFLAKTDPETYSIEQLARDQETPWDGVRNAQAVASIKCMRPGDTVLIYHSMGVAAIVGVACVTSEPRPDPRDAKSWMVDMAFVSQFAEPVTLRAIKECHQFDDWSLVRQSRLSTMSAPESFIAWLREHYPTNTLA</sequence>
<dbReference type="PANTHER" id="PTHR14087:SF7">
    <property type="entry name" value="THYMOCYTE NUCLEAR PROTEIN 1"/>
    <property type="match status" value="1"/>
</dbReference>
<dbReference type="InterPro" id="IPR002740">
    <property type="entry name" value="EVE_domain"/>
</dbReference>
<name>A0A5A5TDZ0_9CHLR</name>
<dbReference type="InterPro" id="IPR015947">
    <property type="entry name" value="PUA-like_sf"/>
</dbReference>
<evidence type="ECO:0000259" key="1">
    <source>
        <dbReference type="Pfam" id="PF01878"/>
    </source>
</evidence>
<dbReference type="Proteomes" id="UP000322530">
    <property type="component" value="Unassembled WGS sequence"/>
</dbReference>
<protein>
    <submittedName>
        <fullName evidence="2">Ubiquinol-cytochrome c reductase</fullName>
    </submittedName>
</protein>
<dbReference type="Pfam" id="PF01878">
    <property type="entry name" value="EVE"/>
    <property type="match status" value="1"/>
</dbReference>
<reference evidence="2 3" key="1">
    <citation type="submission" date="2019-01" db="EMBL/GenBank/DDBJ databases">
        <title>Draft genome sequence of Dictyobacter sp. Uno17.</title>
        <authorList>
            <person name="Wang C.M."/>
            <person name="Zheng Y."/>
            <person name="Sakai Y."/>
            <person name="Abe K."/>
            <person name="Yokota A."/>
            <person name="Yabe S."/>
        </authorList>
    </citation>
    <scope>NUCLEOTIDE SEQUENCE [LARGE SCALE GENOMIC DNA]</scope>
    <source>
        <strain evidence="2 3">Uno17</strain>
    </source>
</reference>
<evidence type="ECO:0000313" key="3">
    <source>
        <dbReference type="Proteomes" id="UP000322530"/>
    </source>
</evidence>
<dbReference type="PANTHER" id="PTHR14087">
    <property type="entry name" value="THYMOCYTE NUCLEAR PROTEIN 1"/>
    <property type="match status" value="1"/>
</dbReference>